<evidence type="ECO:0000313" key="2">
    <source>
        <dbReference type="EMBL" id="STY59059.1"/>
    </source>
</evidence>
<dbReference type="AlphaFoldDB" id="A0A378MUQ7"/>
<protein>
    <submittedName>
        <fullName evidence="2">Predicted enzyme with a TIM-barrel fold</fullName>
    </submittedName>
</protein>
<name>A0A378MUQ7_MANHA</name>
<sequence length="67" mass="7554">MAIPKPESEPEQQKVAFRKMQLLFNRLQTEFDDIDTLSMGMSDDMQAAIECGSTMVRIGTAIFGARR</sequence>
<dbReference type="Gene3D" id="3.20.20.10">
    <property type="entry name" value="Alanine racemase"/>
    <property type="match status" value="1"/>
</dbReference>
<dbReference type="PANTHER" id="PTHR10146:SF14">
    <property type="entry name" value="PYRIDOXAL PHOSPHATE HOMEOSTASIS PROTEIN"/>
    <property type="match status" value="1"/>
</dbReference>
<dbReference type="GO" id="GO:0030170">
    <property type="term" value="F:pyridoxal phosphate binding"/>
    <property type="evidence" value="ECO:0007669"/>
    <property type="project" value="InterPro"/>
</dbReference>
<proteinExistence type="predicted"/>
<evidence type="ECO:0000313" key="3">
    <source>
        <dbReference type="Proteomes" id="UP000254802"/>
    </source>
</evidence>
<dbReference type="EMBL" id="UGPN01000002">
    <property type="protein sequence ID" value="STY59059.1"/>
    <property type="molecule type" value="Genomic_DNA"/>
</dbReference>
<dbReference type="SUPFAM" id="SSF51419">
    <property type="entry name" value="PLP-binding barrel"/>
    <property type="match status" value="1"/>
</dbReference>
<dbReference type="PANTHER" id="PTHR10146">
    <property type="entry name" value="PROLINE SYNTHETASE CO-TRANSCRIBED BACTERIAL HOMOLOG PROTEIN"/>
    <property type="match status" value="1"/>
</dbReference>
<dbReference type="InterPro" id="IPR029066">
    <property type="entry name" value="PLP-binding_barrel"/>
</dbReference>
<organism evidence="2 3">
    <name type="scientific">Mannheimia haemolytica</name>
    <name type="common">Pasteurella haemolytica</name>
    <dbReference type="NCBI Taxonomy" id="75985"/>
    <lineage>
        <taxon>Bacteria</taxon>
        <taxon>Pseudomonadati</taxon>
        <taxon>Pseudomonadota</taxon>
        <taxon>Gammaproteobacteria</taxon>
        <taxon>Pasteurellales</taxon>
        <taxon>Pasteurellaceae</taxon>
        <taxon>Mannheimia</taxon>
    </lineage>
</organism>
<reference evidence="2 3" key="1">
    <citation type="submission" date="2018-06" db="EMBL/GenBank/DDBJ databases">
        <authorList>
            <consortium name="Pathogen Informatics"/>
            <person name="Doyle S."/>
        </authorList>
    </citation>
    <scope>NUCLEOTIDE SEQUENCE [LARGE SCALE GENOMIC DNA]</scope>
    <source>
        <strain evidence="2 3">NCTC10638</strain>
    </source>
</reference>
<accession>A0A378MUQ7</accession>
<keyword evidence="1" id="KW-0663">Pyridoxal phosphate</keyword>
<dbReference type="InterPro" id="IPR011078">
    <property type="entry name" value="PyrdxlP_homeostasis"/>
</dbReference>
<gene>
    <name evidence="2" type="primary">yggS</name>
    <name evidence="2" type="ORF">NCTC10638_00205</name>
</gene>
<evidence type="ECO:0000256" key="1">
    <source>
        <dbReference type="ARBA" id="ARBA00022898"/>
    </source>
</evidence>
<dbReference type="Proteomes" id="UP000254802">
    <property type="component" value="Unassembled WGS sequence"/>
</dbReference>